<evidence type="ECO:0000259" key="1">
    <source>
        <dbReference type="SMART" id="SM00481"/>
    </source>
</evidence>
<dbReference type="InterPro" id="IPR004013">
    <property type="entry name" value="PHP_dom"/>
</dbReference>
<dbReference type="eggNOG" id="COG0613">
    <property type="taxonomic scope" value="Bacteria"/>
</dbReference>
<name>U1F8U0_TRESO</name>
<dbReference type="PATRIC" id="fig|1125725.3.peg.1547"/>
<sequence length="285" mass="31827">MLFTMIDLHIHTNASDGQYRPAELVEKACESGISVLAITDHDTIAGLPEAVAAAEKRRIILVQGIEIFVGWPTGEFHLLGLGFTHISPSLSELVAFLQKKRTERNLRIIEEMREADIDASYDELCALFPDSSIGRPHFAEYLKYKNIVKDNREAFEKYLGKGKPFYAERTGANLDEAIQAIVDSGGVPVIAHPLSLYVSWGHLDTILEDIHSRGVEGLEAYHPGASGHDCKRLEALAREHGIFVTAGSDFHGEKIRADRKLGHTADGKKIDDRFYYEELLPYLKK</sequence>
<dbReference type="Proteomes" id="UP000016412">
    <property type="component" value="Unassembled WGS sequence"/>
</dbReference>
<evidence type="ECO:0000313" key="3">
    <source>
        <dbReference type="EMBL" id="ERJ98077.1"/>
    </source>
</evidence>
<feature type="domain" description="Polymerase/histidinol phosphatase N-terminal" evidence="1">
    <location>
        <begin position="6"/>
        <end position="71"/>
    </location>
</feature>
<proteinExistence type="predicted"/>
<dbReference type="SUPFAM" id="SSF89550">
    <property type="entry name" value="PHP domain-like"/>
    <property type="match status" value="1"/>
</dbReference>
<dbReference type="Gene3D" id="3.20.20.140">
    <property type="entry name" value="Metal-dependent hydrolases"/>
    <property type="match status" value="1"/>
</dbReference>
<reference evidence="4 5" key="1">
    <citation type="submission" date="2013-08" db="EMBL/GenBank/DDBJ databases">
        <authorList>
            <person name="Durkin A.S."/>
            <person name="Haft D.R."/>
            <person name="McCorrison J."/>
            <person name="Torralba M."/>
            <person name="Gillis M."/>
            <person name="Haft D.H."/>
            <person name="Methe B."/>
            <person name="Sutton G."/>
            <person name="Nelson K.E."/>
        </authorList>
    </citation>
    <scope>NUCLEOTIDE SEQUENCE [LARGE SCALE GENOMIC DNA]</scope>
    <source>
        <strain evidence="3 5">ATCC 35536</strain>
        <strain evidence="2 4">VPI DR56BR1116</strain>
    </source>
</reference>
<dbReference type="GO" id="GO:0004534">
    <property type="term" value="F:5'-3' RNA exonuclease activity"/>
    <property type="evidence" value="ECO:0007669"/>
    <property type="project" value="TreeGrafter"/>
</dbReference>
<dbReference type="GO" id="GO:0035312">
    <property type="term" value="F:5'-3' DNA exonuclease activity"/>
    <property type="evidence" value="ECO:0007669"/>
    <property type="project" value="TreeGrafter"/>
</dbReference>
<dbReference type="Proteomes" id="UP000016646">
    <property type="component" value="Unassembled WGS sequence"/>
</dbReference>
<dbReference type="EC" id="3.1.3.-" evidence="2"/>
<dbReference type="EMBL" id="AUZJ01000042">
    <property type="protein sequence ID" value="ERF60472.1"/>
    <property type="molecule type" value="Genomic_DNA"/>
</dbReference>
<evidence type="ECO:0000313" key="4">
    <source>
        <dbReference type="Proteomes" id="UP000016412"/>
    </source>
</evidence>
<protein>
    <submittedName>
        <fullName evidence="2">PHP domain protein</fullName>
        <ecNumber evidence="2">3.1.3.-</ecNumber>
    </submittedName>
</protein>
<organism evidence="2 4">
    <name type="scientific">Treponema socranskii subsp. socranskii VPI DR56BR1116 = ATCC 35536</name>
    <dbReference type="NCBI Taxonomy" id="1125725"/>
    <lineage>
        <taxon>Bacteria</taxon>
        <taxon>Pseudomonadati</taxon>
        <taxon>Spirochaetota</taxon>
        <taxon>Spirochaetia</taxon>
        <taxon>Spirochaetales</taxon>
        <taxon>Treponemataceae</taxon>
        <taxon>Treponema</taxon>
    </lineage>
</organism>
<evidence type="ECO:0000313" key="2">
    <source>
        <dbReference type="EMBL" id="ERF60472.1"/>
    </source>
</evidence>
<gene>
    <name evidence="3" type="ORF">HMPREF0860_2195</name>
    <name evidence="2" type="ORF">HMPREF1325_1534</name>
</gene>
<accession>U1F8U0</accession>
<dbReference type="InterPro" id="IPR003141">
    <property type="entry name" value="Pol/His_phosphatase_N"/>
</dbReference>
<dbReference type="InterPro" id="IPR052018">
    <property type="entry name" value="PHP_domain"/>
</dbReference>
<dbReference type="InterPro" id="IPR016195">
    <property type="entry name" value="Pol/histidinol_Pase-like"/>
</dbReference>
<dbReference type="SMART" id="SM00481">
    <property type="entry name" value="POLIIIAc"/>
    <property type="match status" value="1"/>
</dbReference>
<dbReference type="Pfam" id="PF02811">
    <property type="entry name" value="PHP"/>
    <property type="match status" value="1"/>
</dbReference>
<dbReference type="Gene3D" id="1.10.150.650">
    <property type="match status" value="1"/>
</dbReference>
<keyword evidence="2" id="KW-0378">Hydrolase</keyword>
<dbReference type="STRING" id="1125725.HMPREF1325_1534"/>
<comment type="caution">
    <text evidence="2">The sequence shown here is derived from an EMBL/GenBank/DDBJ whole genome shotgun (WGS) entry which is preliminary data.</text>
</comment>
<dbReference type="AlphaFoldDB" id="U1F8U0"/>
<keyword evidence="5" id="KW-1185">Reference proteome</keyword>
<dbReference type="EMBL" id="AVQI01000083">
    <property type="protein sequence ID" value="ERJ98077.1"/>
    <property type="molecule type" value="Genomic_DNA"/>
</dbReference>
<dbReference type="OrthoDB" id="9804333at2"/>
<dbReference type="PANTHER" id="PTHR42924">
    <property type="entry name" value="EXONUCLEASE"/>
    <property type="match status" value="1"/>
</dbReference>
<evidence type="ECO:0000313" key="5">
    <source>
        <dbReference type="Proteomes" id="UP000016646"/>
    </source>
</evidence>
<dbReference type="PANTHER" id="PTHR42924:SF3">
    <property type="entry name" value="POLYMERASE_HISTIDINOL PHOSPHATASE N-TERMINAL DOMAIN-CONTAINING PROTEIN"/>
    <property type="match status" value="1"/>
</dbReference>
<dbReference type="CDD" id="cd07438">
    <property type="entry name" value="PHP_HisPPase_AMP"/>
    <property type="match status" value="1"/>
</dbReference>